<evidence type="ECO:0000313" key="4">
    <source>
        <dbReference type="EMBL" id="LAB67700.1"/>
    </source>
</evidence>
<dbReference type="PANTHER" id="PTHR10804:SF11">
    <property type="entry name" value="PROLIFERATION-ASSOCIATED PROTEIN 2G4"/>
    <property type="match status" value="1"/>
</dbReference>
<dbReference type="EMBL" id="IACT01002124">
    <property type="protein sequence ID" value="LAC21424.1"/>
    <property type="molecule type" value="mRNA"/>
</dbReference>
<evidence type="ECO:0000259" key="3">
    <source>
        <dbReference type="Pfam" id="PF00557"/>
    </source>
</evidence>
<dbReference type="InterPro" id="IPR000994">
    <property type="entry name" value="Pept_M24"/>
</dbReference>
<dbReference type="NCBIfam" id="TIGR00495">
    <property type="entry name" value="crvDNA_42K"/>
    <property type="match status" value="1"/>
</dbReference>
<dbReference type="Gene3D" id="1.10.10.10">
    <property type="entry name" value="Winged helix-like DNA-binding domain superfamily/Winged helix DNA-binding domain"/>
    <property type="match status" value="1"/>
</dbReference>
<dbReference type="InterPro" id="IPR036005">
    <property type="entry name" value="Creatinase/aminopeptidase-like"/>
</dbReference>
<dbReference type="Pfam" id="PF00557">
    <property type="entry name" value="Peptidase_M24"/>
    <property type="match status" value="1"/>
</dbReference>
<comment type="similarity">
    <text evidence="1">Belongs to the peptidase M24 family.</text>
</comment>
<reference evidence="4" key="2">
    <citation type="journal article" date="2018" name="Biosci. Biotechnol. Biochem.">
        <title>Polysaccharide hydrolase of the hadal zone amphipods Hirondellea gigas.</title>
        <authorList>
            <person name="Kobayashi H."/>
            <person name="Nagahama T."/>
            <person name="Arai W."/>
            <person name="Sasagawa Y."/>
            <person name="Umeda M."/>
            <person name="Hayashi T."/>
            <person name="Nikaido I."/>
            <person name="Watanabe H."/>
            <person name="Oguri K."/>
            <person name="Kitazato H."/>
            <person name="Fujioka K."/>
            <person name="Kido Y."/>
            <person name="Takami H."/>
        </authorList>
    </citation>
    <scope>NUCLEOTIDE SEQUENCE</scope>
    <source>
        <tissue evidence="4">Whole body</tissue>
    </source>
</reference>
<name>A0A2P2I1D9_9CRUS</name>
<evidence type="ECO:0000256" key="1">
    <source>
        <dbReference type="ARBA" id="ARBA00007319"/>
    </source>
</evidence>
<dbReference type="AlphaFoldDB" id="A0A2P2I1D9"/>
<proteinExistence type="evidence at transcript level"/>
<dbReference type="SUPFAM" id="SSF55920">
    <property type="entry name" value="Creatinase/aminopeptidase"/>
    <property type="match status" value="1"/>
</dbReference>
<feature type="domain" description="Peptidase M24" evidence="3">
    <location>
        <begin position="18"/>
        <end position="172"/>
    </location>
</feature>
<protein>
    <submittedName>
        <fullName evidence="4">Proliferation-associated protein 2G4-like</fullName>
    </submittedName>
</protein>
<dbReference type="InterPro" id="IPR004545">
    <property type="entry name" value="PA2G4"/>
</dbReference>
<sequence length="386" mass="43193">MSDTEEQTIAENRVLTKYKMSGELVNRALKKLIESCIDEASVRNLCIEGEKLLTDELSKIFKKERDLSKGIAFPVCVSVNHCINHFSPLESEEDQILKDGDLVKLDFGVHIDGFIAVVAHSLIVGATKENKVTGRQADVMLAAHYAAEAALRLFKPGFENTAISTAVSKVSEVYSCSPVEGMLSFQLQQNRIDGEKLIRQTPNNAQRKDVERCTVEPHEVYAMDVILSTGKGQGKEMDSRVTIYKKTEEAYSLKLKCSREFFRKVSKEHGQMPFSLRCFEEEKKARMGVMECVTHKLVAPYPVLWEKQGEYVAQFKYTVLVMPNGPQRITGFPLDIELCQSEIKIEDNKEVMGLIKASMNVRKKKKNPTSEGAAEAPASETVSAEA</sequence>
<dbReference type="InterPro" id="IPR047113">
    <property type="entry name" value="PA2G4/ARX1"/>
</dbReference>
<dbReference type="FunFam" id="1.10.10.10:FF:000029">
    <property type="entry name" value="Proliferation-associated 2G4, a"/>
    <property type="match status" value="1"/>
</dbReference>
<dbReference type="PANTHER" id="PTHR10804">
    <property type="entry name" value="PROTEASE FAMILY M24 METHIONYL AMINOPEPTIDASE, AMINOPEPTIDASE P"/>
    <property type="match status" value="1"/>
</dbReference>
<dbReference type="InterPro" id="IPR036388">
    <property type="entry name" value="WH-like_DNA-bd_sf"/>
</dbReference>
<reference evidence="5" key="1">
    <citation type="submission" date="2017-11" db="EMBL/GenBank/DDBJ databases">
        <title>The sensing device of the deep-sea amphipod.</title>
        <authorList>
            <person name="Kobayashi H."/>
            <person name="Nagahama T."/>
            <person name="Arai W."/>
            <person name="Sasagawa Y."/>
            <person name="Umeda M."/>
            <person name="Hayashi T."/>
            <person name="Nikaido I."/>
            <person name="Watanabe H."/>
            <person name="Oguri K."/>
            <person name="Kitazato H."/>
            <person name="Fujioka K."/>
            <person name="Kido Y."/>
            <person name="Takami H."/>
        </authorList>
    </citation>
    <scope>NUCLEOTIDE SEQUENCE</scope>
    <source>
        <tissue evidence="5">Whole body</tissue>
    </source>
</reference>
<dbReference type="EMBL" id="IACF01002029">
    <property type="protein sequence ID" value="LAB67700.1"/>
    <property type="molecule type" value="mRNA"/>
</dbReference>
<evidence type="ECO:0000313" key="5">
    <source>
        <dbReference type="EMBL" id="LAC21424.1"/>
    </source>
</evidence>
<organism evidence="4">
    <name type="scientific">Hirondellea gigas</name>
    <dbReference type="NCBI Taxonomy" id="1518452"/>
    <lineage>
        <taxon>Eukaryota</taxon>
        <taxon>Metazoa</taxon>
        <taxon>Ecdysozoa</taxon>
        <taxon>Arthropoda</taxon>
        <taxon>Crustacea</taxon>
        <taxon>Multicrustacea</taxon>
        <taxon>Malacostraca</taxon>
        <taxon>Eumalacostraca</taxon>
        <taxon>Peracarida</taxon>
        <taxon>Amphipoda</taxon>
        <taxon>Amphilochidea</taxon>
        <taxon>Lysianassida</taxon>
        <taxon>Lysianassidira</taxon>
        <taxon>Lysianassoidea</taxon>
        <taxon>Lysianassidae</taxon>
        <taxon>Hirondellea</taxon>
    </lineage>
</organism>
<accession>A0A2P2I1D9</accession>
<dbReference type="InterPro" id="IPR036390">
    <property type="entry name" value="WH_DNA-bd_sf"/>
</dbReference>
<dbReference type="SUPFAM" id="SSF46785">
    <property type="entry name" value="Winged helix' DNA-binding domain"/>
    <property type="match status" value="1"/>
</dbReference>
<evidence type="ECO:0000256" key="2">
    <source>
        <dbReference type="SAM" id="MobiDB-lite"/>
    </source>
</evidence>
<dbReference type="Gene3D" id="3.90.230.10">
    <property type="entry name" value="Creatinase/methionine aminopeptidase superfamily"/>
    <property type="match status" value="1"/>
</dbReference>
<feature type="region of interest" description="Disordered" evidence="2">
    <location>
        <begin position="361"/>
        <end position="386"/>
    </location>
</feature>
<dbReference type="CDD" id="cd01089">
    <property type="entry name" value="PA2G4-like"/>
    <property type="match status" value="1"/>
</dbReference>